<name>A0A6A6R780_9PEZI</name>
<reference evidence="2" key="1">
    <citation type="journal article" date="2020" name="Stud. Mycol.">
        <title>101 Dothideomycetes genomes: a test case for predicting lifestyles and emergence of pathogens.</title>
        <authorList>
            <person name="Haridas S."/>
            <person name="Albert R."/>
            <person name="Binder M."/>
            <person name="Bloem J."/>
            <person name="Labutti K."/>
            <person name="Salamov A."/>
            <person name="Andreopoulos B."/>
            <person name="Baker S."/>
            <person name="Barry K."/>
            <person name="Bills G."/>
            <person name="Bluhm B."/>
            <person name="Cannon C."/>
            <person name="Castanera R."/>
            <person name="Culley D."/>
            <person name="Daum C."/>
            <person name="Ezra D."/>
            <person name="Gonzalez J."/>
            <person name="Henrissat B."/>
            <person name="Kuo A."/>
            <person name="Liang C."/>
            <person name="Lipzen A."/>
            <person name="Lutzoni F."/>
            <person name="Magnuson J."/>
            <person name="Mondo S."/>
            <person name="Nolan M."/>
            <person name="Ohm R."/>
            <person name="Pangilinan J."/>
            <person name="Park H.-J."/>
            <person name="Ramirez L."/>
            <person name="Alfaro M."/>
            <person name="Sun H."/>
            <person name="Tritt A."/>
            <person name="Yoshinaga Y."/>
            <person name="Zwiers L.-H."/>
            <person name="Turgeon B."/>
            <person name="Goodwin S."/>
            <person name="Spatafora J."/>
            <person name="Crous P."/>
            <person name="Grigoriev I."/>
        </authorList>
    </citation>
    <scope>NUCLEOTIDE SEQUENCE</scope>
    <source>
        <strain evidence="2">CBS 269.34</strain>
    </source>
</reference>
<dbReference type="SUPFAM" id="SSF50129">
    <property type="entry name" value="GroES-like"/>
    <property type="match status" value="1"/>
</dbReference>
<dbReference type="InterPro" id="IPR052733">
    <property type="entry name" value="Chloroplast_QOR"/>
</dbReference>
<dbReference type="CDD" id="cd05289">
    <property type="entry name" value="MDR_like_2"/>
    <property type="match status" value="1"/>
</dbReference>
<accession>A0A6A6R780</accession>
<dbReference type="EMBL" id="MU004183">
    <property type="protein sequence ID" value="KAF2500401.1"/>
    <property type="molecule type" value="Genomic_DNA"/>
</dbReference>
<dbReference type="OrthoDB" id="3509362at2759"/>
<dbReference type="Pfam" id="PF13602">
    <property type="entry name" value="ADH_zinc_N_2"/>
    <property type="match status" value="1"/>
</dbReference>
<evidence type="ECO:0000313" key="3">
    <source>
        <dbReference type="Proteomes" id="UP000799750"/>
    </source>
</evidence>
<gene>
    <name evidence="2" type="ORF">BU16DRAFT_602222</name>
</gene>
<evidence type="ECO:0000259" key="1">
    <source>
        <dbReference type="SMART" id="SM00829"/>
    </source>
</evidence>
<dbReference type="PANTHER" id="PTHR44013:SF5">
    <property type="entry name" value="OXIDOREDUCTASE, PUTATIVE (AFU_ORTHOLOGUE AFUA_5G01290)-RELATED"/>
    <property type="match status" value="1"/>
</dbReference>
<organism evidence="2 3">
    <name type="scientific">Lophium mytilinum</name>
    <dbReference type="NCBI Taxonomy" id="390894"/>
    <lineage>
        <taxon>Eukaryota</taxon>
        <taxon>Fungi</taxon>
        <taxon>Dikarya</taxon>
        <taxon>Ascomycota</taxon>
        <taxon>Pezizomycotina</taxon>
        <taxon>Dothideomycetes</taxon>
        <taxon>Pleosporomycetidae</taxon>
        <taxon>Mytilinidiales</taxon>
        <taxon>Mytilinidiaceae</taxon>
        <taxon>Lophium</taxon>
    </lineage>
</organism>
<sequence>MFQRMFGCFNVSSYLSCLPLPLLKSDKYHLIRTHATALTSGELRWPEPLLPTTPIPGYDLAGTIVSTPSHSKFKPGDEVYALTSFSRQGNAREYSVALEEELALRPKNVEWEEAASVPLSALSAWQGLFVHAGLKVPGLQPDAKEAGKKQARVLVTAAAGGVGVWGVQLAHAAGAEVMGTCGRANVEFVKGLGADEVVDYAQIGLKQWVGGKEERKFDVILDCVGGQTLTDAWTCVREYGIIISVAEPPEGKKPGEGVSAGVRQAFFIVDPHGSQLAQITSLIEEGICKGVVDSAWALGDWENAFQKLSDGHARGKVVLKLGVEI</sequence>
<dbReference type="InterPro" id="IPR020843">
    <property type="entry name" value="ER"/>
</dbReference>
<proteinExistence type="predicted"/>
<dbReference type="Proteomes" id="UP000799750">
    <property type="component" value="Unassembled WGS sequence"/>
</dbReference>
<dbReference type="GO" id="GO:0016491">
    <property type="term" value="F:oxidoreductase activity"/>
    <property type="evidence" value="ECO:0007669"/>
    <property type="project" value="InterPro"/>
</dbReference>
<dbReference type="AlphaFoldDB" id="A0A6A6R780"/>
<dbReference type="PANTHER" id="PTHR44013">
    <property type="entry name" value="ZINC-TYPE ALCOHOL DEHYDROGENASE-LIKE PROTEIN C16A3.02C"/>
    <property type="match status" value="1"/>
</dbReference>
<protein>
    <submittedName>
        <fullName evidence="2">NAD(P)-binding protein</fullName>
    </submittedName>
</protein>
<dbReference type="InterPro" id="IPR011032">
    <property type="entry name" value="GroES-like_sf"/>
</dbReference>
<feature type="domain" description="Enoyl reductase (ER)" evidence="1">
    <location>
        <begin position="7"/>
        <end position="319"/>
    </location>
</feature>
<dbReference type="Gene3D" id="3.40.50.720">
    <property type="entry name" value="NAD(P)-binding Rossmann-like Domain"/>
    <property type="match status" value="1"/>
</dbReference>
<dbReference type="SUPFAM" id="SSF51735">
    <property type="entry name" value="NAD(P)-binding Rossmann-fold domains"/>
    <property type="match status" value="1"/>
</dbReference>
<keyword evidence="3" id="KW-1185">Reference proteome</keyword>
<evidence type="ECO:0000313" key="2">
    <source>
        <dbReference type="EMBL" id="KAF2500401.1"/>
    </source>
</evidence>
<dbReference type="Gene3D" id="3.90.180.10">
    <property type="entry name" value="Medium-chain alcohol dehydrogenases, catalytic domain"/>
    <property type="match status" value="1"/>
</dbReference>
<dbReference type="SMART" id="SM00829">
    <property type="entry name" value="PKS_ER"/>
    <property type="match status" value="1"/>
</dbReference>
<dbReference type="InterPro" id="IPR036291">
    <property type="entry name" value="NAD(P)-bd_dom_sf"/>
</dbReference>